<dbReference type="STRING" id="1117702.AQZ52_12630"/>
<evidence type="ECO:0000313" key="3">
    <source>
        <dbReference type="Proteomes" id="UP000058012"/>
    </source>
</evidence>
<dbReference type="Gene3D" id="3.40.50.12370">
    <property type="match status" value="1"/>
</dbReference>
<organism evidence="2 3">
    <name type="scientific">Novosphingobium fuchskuhlense</name>
    <dbReference type="NCBI Taxonomy" id="1117702"/>
    <lineage>
        <taxon>Bacteria</taxon>
        <taxon>Pseudomonadati</taxon>
        <taxon>Pseudomonadota</taxon>
        <taxon>Alphaproteobacteria</taxon>
        <taxon>Sphingomonadales</taxon>
        <taxon>Sphingomonadaceae</taxon>
        <taxon>Novosphingobium</taxon>
    </lineage>
</organism>
<dbReference type="Proteomes" id="UP000058012">
    <property type="component" value="Unassembled WGS sequence"/>
</dbReference>
<dbReference type="Pfam" id="PF00582">
    <property type="entry name" value="Usp"/>
    <property type="match status" value="1"/>
</dbReference>
<name>A0A117UTT0_9SPHN</name>
<dbReference type="EMBL" id="LLZS01000008">
    <property type="protein sequence ID" value="KUR70693.1"/>
    <property type="molecule type" value="Genomic_DNA"/>
</dbReference>
<evidence type="ECO:0000313" key="2">
    <source>
        <dbReference type="EMBL" id="KUR70693.1"/>
    </source>
</evidence>
<evidence type="ECO:0000259" key="1">
    <source>
        <dbReference type="Pfam" id="PF00582"/>
    </source>
</evidence>
<sequence>MVDTAEEAQGASGAEWRAGQRVYLVIMDDTEEAARALRFAARRAVRTDGTVHILALVPKQEFVVFGSIQATIEAEARERAEDLARAAAGSLASESGLAPAVAVRTGSGPQVVREYLGQHPEVSALVLGAAAEGNPGPLVTHFTSHLGQLPCVLMIVPGGIDERGIDSFS</sequence>
<keyword evidence="3" id="KW-1185">Reference proteome</keyword>
<protein>
    <submittedName>
        <fullName evidence="2">Universal stress protein</fullName>
    </submittedName>
</protein>
<accession>A0A117UTT0</accession>
<comment type="caution">
    <text evidence="2">The sequence shown here is derived from an EMBL/GenBank/DDBJ whole genome shotgun (WGS) entry which is preliminary data.</text>
</comment>
<reference evidence="2 3" key="1">
    <citation type="submission" date="2015-10" db="EMBL/GenBank/DDBJ databases">
        <title>Draft genome sequence of Novosphingobium fuchskuhlense DSM 25065 isolated from a surface water sample of the southwest basin of Lake Grosse Fuchskuhle.</title>
        <authorList>
            <person name="Ruckert C."/>
            <person name="Winkler A."/>
            <person name="Glaeser J."/>
            <person name="Grossart H.-P."/>
            <person name="Kalinowski J."/>
            <person name="Glaeser S."/>
        </authorList>
    </citation>
    <scope>NUCLEOTIDE SEQUENCE [LARGE SCALE GENOMIC DNA]</scope>
    <source>
        <strain evidence="2 3">FNE08-7</strain>
    </source>
</reference>
<proteinExistence type="predicted"/>
<dbReference type="AlphaFoldDB" id="A0A117UTT0"/>
<gene>
    <name evidence="2" type="ORF">AQZ52_12630</name>
</gene>
<feature type="domain" description="UspA" evidence="1">
    <location>
        <begin position="24"/>
        <end position="136"/>
    </location>
</feature>
<dbReference type="RefSeq" id="WP_067911255.1">
    <property type="nucleotide sequence ID" value="NZ_KQ954245.1"/>
</dbReference>
<dbReference type="InterPro" id="IPR006016">
    <property type="entry name" value="UspA"/>
</dbReference>
<dbReference type="OrthoDB" id="9813682at2"/>
<dbReference type="SUPFAM" id="SSF52402">
    <property type="entry name" value="Adenine nucleotide alpha hydrolases-like"/>
    <property type="match status" value="1"/>
</dbReference>